<evidence type="ECO:0000259" key="3">
    <source>
        <dbReference type="PROSITE" id="PS51186"/>
    </source>
</evidence>
<dbReference type="Proteomes" id="UP001629246">
    <property type="component" value="Unassembled WGS sequence"/>
</dbReference>
<evidence type="ECO:0000313" key="4">
    <source>
        <dbReference type="EMBL" id="MFL9923798.1"/>
    </source>
</evidence>
<reference evidence="4 5" key="1">
    <citation type="journal article" date="2024" name="Chem. Sci.">
        <title>Discovery of megapolipeptins by genome mining of a Burkholderiales bacteria collection.</title>
        <authorList>
            <person name="Paulo B.S."/>
            <person name="Recchia M.J.J."/>
            <person name="Lee S."/>
            <person name="Fergusson C.H."/>
            <person name="Romanowski S.B."/>
            <person name="Hernandez A."/>
            <person name="Krull N."/>
            <person name="Liu D.Y."/>
            <person name="Cavanagh H."/>
            <person name="Bos A."/>
            <person name="Gray C.A."/>
            <person name="Murphy B.T."/>
            <person name="Linington R.G."/>
            <person name="Eustaquio A.S."/>
        </authorList>
    </citation>
    <scope>NUCLEOTIDE SEQUENCE [LARGE SCALE GENOMIC DNA]</scope>
    <source>
        <strain evidence="4 5">RL21-008-BIB-A</strain>
    </source>
</reference>
<accession>A0ABW9A542</accession>
<keyword evidence="2" id="KW-0012">Acyltransferase</keyword>
<dbReference type="SUPFAM" id="SSF55729">
    <property type="entry name" value="Acyl-CoA N-acyltransferases (Nat)"/>
    <property type="match status" value="1"/>
</dbReference>
<evidence type="ECO:0000256" key="1">
    <source>
        <dbReference type="ARBA" id="ARBA00022679"/>
    </source>
</evidence>
<dbReference type="PANTHER" id="PTHR43877:SF1">
    <property type="entry name" value="ACETYLTRANSFERASE"/>
    <property type="match status" value="1"/>
</dbReference>
<evidence type="ECO:0000256" key="2">
    <source>
        <dbReference type="ARBA" id="ARBA00023315"/>
    </source>
</evidence>
<dbReference type="RefSeq" id="WP_408155799.1">
    <property type="nucleotide sequence ID" value="NZ_JAQQFM010000003.1"/>
</dbReference>
<dbReference type="InterPro" id="IPR016181">
    <property type="entry name" value="Acyl_CoA_acyltransferase"/>
</dbReference>
<comment type="caution">
    <text evidence="4">The sequence shown here is derived from an EMBL/GenBank/DDBJ whole genome shotgun (WGS) entry which is preliminary data.</text>
</comment>
<keyword evidence="5" id="KW-1185">Reference proteome</keyword>
<dbReference type="CDD" id="cd04301">
    <property type="entry name" value="NAT_SF"/>
    <property type="match status" value="1"/>
</dbReference>
<keyword evidence="1" id="KW-0808">Transferase</keyword>
<dbReference type="InterPro" id="IPR050832">
    <property type="entry name" value="Bact_Acetyltransf"/>
</dbReference>
<dbReference type="EMBL" id="JAQQFM010000003">
    <property type="protein sequence ID" value="MFL9923798.1"/>
    <property type="molecule type" value="Genomic_DNA"/>
</dbReference>
<dbReference type="PROSITE" id="PS51186">
    <property type="entry name" value="GNAT"/>
    <property type="match status" value="1"/>
</dbReference>
<name>A0ABW9A542_9BURK</name>
<dbReference type="InterPro" id="IPR000182">
    <property type="entry name" value="GNAT_dom"/>
</dbReference>
<dbReference type="Pfam" id="PF00583">
    <property type="entry name" value="Acetyltransf_1"/>
    <property type="match status" value="1"/>
</dbReference>
<protein>
    <submittedName>
        <fullName evidence="4">GNAT family N-acetyltransferase</fullName>
    </submittedName>
</protein>
<organism evidence="4 5">
    <name type="scientific">Herbaspirillum lusitanum</name>
    <dbReference type="NCBI Taxonomy" id="213312"/>
    <lineage>
        <taxon>Bacteria</taxon>
        <taxon>Pseudomonadati</taxon>
        <taxon>Pseudomonadota</taxon>
        <taxon>Betaproteobacteria</taxon>
        <taxon>Burkholderiales</taxon>
        <taxon>Oxalobacteraceae</taxon>
        <taxon>Herbaspirillum</taxon>
    </lineage>
</organism>
<proteinExistence type="predicted"/>
<dbReference type="Gene3D" id="3.40.630.30">
    <property type="match status" value="1"/>
</dbReference>
<sequence length="176" mass="19127">MQVSLLGSRQFDGARGALIELLLDSVSHGASIGFLDDLTQAEAAAYWDGVTASVMRGERILWSAEHQGQLVGTVQLELCRRKNGVNRAEIQKLLVHSGARRLGIASALMQEVEQHARSLQRGLLYLDTEAGSPAEALYQALGYTTIGGLPDYACSPDGTWTANAIYYKTLFLRSTQ</sequence>
<evidence type="ECO:0000313" key="5">
    <source>
        <dbReference type="Proteomes" id="UP001629246"/>
    </source>
</evidence>
<feature type="domain" description="N-acetyltransferase" evidence="3">
    <location>
        <begin position="21"/>
        <end position="172"/>
    </location>
</feature>
<gene>
    <name evidence="4" type="ORF">PQR62_05975</name>
</gene>
<dbReference type="PANTHER" id="PTHR43877">
    <property type="entry name" value="AMINOALKYLPHOSPHONATE N-ACETYLTRANSFERASE-RELATED-RELATED"/>
    <property type="match status" value="1"/>
</dbReference>